<dbReference type="SMART" id="SM00066">
    <property type="entry name" value="GAL4"/>
    <property type="match status" value="1"/>
</dbReference>
<dbReference type="Proteomes" id="UP001301958">
    <property type="component" value="Unassembled WGS sequence"/>
</dbReference>
<feature type="compositionally biased region" description="Low complexity" evidence="6">
    <location>
        <begin position="62"/>
        <end position="93"/>
    </location>
</feature>
<feature type="compositionally biased region" description="Polar residues" evidence="6">
    <location>
        <begin position="110"/>
        <end position="123"/>
    </location>
</feature>
<dbReference type="PANTHER" id="PTHR47663:SF1">
    <property type="entry name" value="XYLANOLYTIC TRANSCRIPTIONAL ACTIVATOR XLNR-RELATED"/>
    <property type="match status" value="1"/>
</dbReference>
<feature type="region of interest" description="Disordered" evidence="6">
    <location>
        <begin position="1"/>
        <end position="93"/>
    </location>
</feature>
<protein>
    <recommendedName>
        <fullName evidence="7">Zn(2)-C6 fungal-type domain-containing protein</fullName>
    </recommendedName>
</protein>
<dbReference type="PANTHER" id="PTHR47663">
    <property type="entry name" value="XYLANOLYTIC TRANSCRIPTIONAL ACTIVATOR XLNR-RELATED"/>
    <property type="match status" value="1"/>
</dbReference>
<dbReference type="PROSITE" id="PS50048">
    <property type="entry name" value="ZN2_CY6_FUNGAL_2"/>
    <property type="match status" value="1"/>
</dbReference>
<keyword evidence="9" id="KW-1185">Reference proteome</keyword>
<dbReference type="EMBL" id="MU865536">
    <property type="protein sequence ID" value="KAK4221554.1"/>
    <property type="molecule type" value="Genomic_DNA"/>
</dbReference>
<evidence type="ECO:0000259" key="7">
    <source>
        <dbReference type="PROSITE" id="PS50048"/>
    </source>
</evidence>
<reference evidence="8" key="2">
    <citation type="submission" date="2023-05" db="EMBL/GenBank/DDBJ databases">
        <authorList>
            <consortium name="Lawrence Berkeley National Laboratory"/>
            <person name="Steindorff A."/>
            <person name="Hensen N."/>
            <person name="Bonometti L."/>
            <person name="Westerberg I."/>
            <person name="Brannstrom I.O."/>
            <person name="Guillou S."/>
            <person name="Cros-Aarteil S."/>
            <person name="Calhoun S."/>
            <person name="Haridas S."/>
            <person name="Kuo A."/>
            <person name="Mondo S."/>
            <person name="Pangilinan J."/>
            <person name="Riley R."/>
            <person name="Labutti K."/>
            <person name="Andreopoulos B."/>
            <person name="Lipzen A."/>
            <person name="Chen C."/>
            <person name="Yanf M."/>
            <person name="Daum C."/>
            <person name="Ng V."/>
            <person name="Clum A."/>
            <person name="Ohm R."/>
            <person name="Martin F."/>
            <person name="Silar P."/>
            <person name="Natvig D."/>
            <person name="Lalanne C."/>
            <person name="Gautier V."/>
            <person name="Ament-Velasquez S.L."/>
            <person name="Kruys A."/>
            <person name="Hutchinson M.I."/>
            <person name="Powell A.J."/>
            <person name="Barry K."/>
            <person name="Miller A.N."/>
            <person name="Grigoriev I.V."/>
            <person name="Debuchy R."/>
            <person name="Gladieux P."/>
            <person name="Thoren M.H."/>
            <person name="Johannesson H."/>
        </authorList>
    </citation>
    <scope>NUCLEOTIDE SEQUENCE</scope>
    <source>
        <strain evidence="8">CBS 990.96</strain>
    </source>
</reference>
<evidence type="ECO:0000256" key="1">
    <source>
        <dbReference type="ARBA" id="ARBA00022833"/>
    </source>
</evidence>
<dbReference type="AlphaFoldDB" id="A0AAN6YLM8"/>
<evidence type="ECO:0000313" key="9">
    <source>
        <dbReference type="Proteomes" id="UP001301958"/>
    </source>
</evidence>
<keyword evidence="4" id="KW-0804">Transcription</keyword>
<dbReference type="GO" id="GO:0000981">
    <property type="term" value="F:DNA-binding transcription factor activity, RNA polymerase II-specific"/>
    <property type="evidence" value="ECO:0007669"/>
    <property type="project" value="InterPro"/>
</dbReference>
<accession>A0AAN6YLM8</accession>
<dbReference type="InterPro" id="IPR051439">
    <property type="entry name" value="XlnR/Xlr1"/>
</dbReference>
<keyword evidence="3" id="KW-0238">DNA-binding</keyword>
<dbReference type="Pfam" id="PF00172">
    <property type="entry name" value="Zn_clus"/>
    <property type="match status" value="1"/>
</dbReference>
<name>A0AAN6YLM8_9PEZI</name>
<feature type="compositionally biased region" description="Pro residues" evidence="6">
    <location>
        <begin position="184"/>
        <end position="208"/>
    </location>
</feature>
<dbReference type="GO" id="GO:0008270">
    <property type="term" value="F:zinc ion binding"/>
    <property type="evidence" value="ECO:0007669"/>
    <property type="project" value="InterPro"/>
</dbReference>
<comment type="caution">
    <text evidence="8">The sequence shown here is derived from an EMBL/GenBank/DDBJ whole genome shotgun (WGS) entry which is preliminary data.</text>
</comment>
<feature type="compositionally biased region" description="Low complexity" evidence="6">
    <location>
        <begin position="29"/>
        <end position="53"/>
    </location>
</feature>
<feature type="domain" description="Zn(2)-C6 fungal-type" evidence="7">
    <location>
        <begin position="241"/>
        <end position="270"/>
    </location>
</feature>
<dbReference type="CDD" id="cd00067">
    <property type="entry name" value="GAL4"/>
    <property type="match status" value="1"/>
</dbReference>
<dbReference type="PROSITE" id="PS00463">
    <property type="entry name" value="ZN2_CY6_FUNGAL_1"/>
    <property type="match status" value="1"/>
</dbReference>
<evidence type="ECO:0000256" key="5">
    <source>
        <dbReference type="ARBA" id="ARBA00023242"/>
    </source>
</evidence>
<gene>
    <name evidence="8" type="ORF">QBC38DRAFT_513505</name>
</gene>
<dbReference type="InterPro" id="IPR036864">
    <property type="entry name" value="Zn2-C6_fun-type_DNA-bd_sf"/>
</dbReference>
<evidence type="ECO:0000256" key="4">
    <source>
        <dbReference type="ARBA" id="ARBA00023163"/>
    </source>
</evidence>
<feature type="compositionally biased region" description="Low complexity" evidence="6">
    <location>
        <begin position="163"/>
        <end position="177"/>
    </location>
</feature>
<feature type="region of interest" description="Disordered" evidence="6">
    <location>
        <begin position="110"/>
        <end position="147"/>
    </location>
</feature>
<dbReference type="SUPFAM" id="SSF57701">
    <property type="entry name" value="Zn2/Cys6 DNA-binding domain"/>
    <property type="match status" value="1"/>
</dbReference>
<feature type="region of interest" description="Disordered" evidence="6">
    <location>
        <begin position="276"/>
        <end position="299"/>
    </location>
</feature>
<keyword evidence="2" id="KW-0805">Transcription regulation</keyword>
<reference evidence="8" key="1">
    <citation type="journal article" date="2023" name="Mol. Phylogenet. Evol.">
        <title>Genome-scale phylogeny and comparative genomics of the fungal order Sordariales.</title>
        <authorList>
            <person name="Hensen N."/>
            <person name="Bonometti L."/>
            <person name="Westerberg I."/>
            <person name="Brannstrom I.O."/>
            <person name="Guillou S."/>
            <person name="Cros-Aarteil S."/>
            <person name="Calhoun S."/>
            <person name="Haridas S."/>
            <person name="Kuo A."/>
            <person name="Mondo S."/>
            <person name="Pangilinan J."/>
            <person name="Riley R."/>
            <person name="LaButti K."/>
            <person name="Andreopoulos B."/>
            <person name="Lipzen A."/>
            <person name="Chen C."/>
            <person name="Yan M."/>
            <person name="Daum C."/>
            <person name="Ng V."/>
            <person name="Clum A."/>
            <person name="Steindorff A."/>
            <person name="Ohm R.A."/>
            <person name="Martin F."/>
            <person name="Silar P."/>
            <person name="Natvig D.O."/>
            <person name="Lalanne C."/>
            <person name="Gautier V."/>
            <person name="Ament-Velasquez S.L."/>
            <person name="Kruys A."/>
            <person name="Hutchinson M.I."/>
            <person name="Powell A.J."/>
            <person name="Barry K."/>
            <person name="Miller A.N."/>
            <person name="Grigoriev I.V."/>
            <person name="Debuchy R."/>
            <person name="Gladieux P."/>
            <person name="Hiltunen Thoren M."/>
            <person name="Johannesson H."/>
        </authorList>
    </citation>
    <scope>NUCLEOTIDE SEQUENCE</scope>
    <source>
        <strain evidence="8">CBS 990.96</strain>
    </source>
</reference>
<dbReference type="CDD" id="cd12148">
    <property type="entry name" value="fungal_TF_MHR"/>
    <property type="match status" value="1"/>
</dbReference>
<feature type="region of interest" description="Disordered" evidence="6">
    <location>
        <begin position="163"/>
        <end position="209"/>
    </location>
</feature>
<proteinExistence type="predicted"/>
<sequence>MPPIDYSKWDNIDTDSEEEATQPLPQPTRPAAQRPQPVSAHTPTPTPSSTLSYPLPPPPPSATNNTNTEPAAAGTPTTAPNTASSISASTSTTTAAAVDIVLASELKINNNNEQRSEAPQTAVNHVETDHPPAAPSLTREPTTSTAPIHPQYAADAAAAIAAAHAHAQGHSQHSLQALQAAVSAPPPTLSLRPSPPPVTSSQYAPPPDASGYLVAPPVVAPVVQSVPPATPPPKQTRLRRACDMCSQRKVKCNETQPCRPCTDLSVECTFNRTMKRRGPPNKHAEAAKAAKQPRLEPNITPTPHNPPNALLSISGCQDTQMVLDAEMIAPFPVLTQLVDDFFTYIHPLAPFPHEPTFRHSFLNREDRTNRDFLALLASMVGVLVASFPRTARLRLQSQPPGINLYPKAITLIERCRDIALAARGQSFYAKEDVTVYDAATSYFLGLAAGYMMQMKVCKRFMAETMAFIREMGYHKPRDMGSNNYGITYRGPPFNHIEDQLGKRIFWCMFLGVRSMVQLGAPQGEIVFPPPTPTEPYPDFPAEVDDDYILRDQILCQPDGLVSLMAGFNQAIRIYMTMNGLVSIELAYGISSLEFNNQRDMLGDCLGAVKQVMNGLPRELSINLDMDYSEASHALTSNLTPNGAPTNAFESTPSIYYCPPVYPYQSNGGPDQRRRLQYEIQKANIYVSQIATRSYYVERYLNLRDAHREHARMQAAQVQALAESGVPNGGPGDASKIAAAALHTADLRAAPTHPDPIDAHMLDERELIVRHLLTVLATVSQRNMEPNGGSLINKIRQVASTLVNAAPDRKGPVAIKAEQHLHKFIQVLLRLERAAPVNANHPAVTDPHLPDHGSIAHGMISSAPQPLDEDEEAELHNWIDFGRHQMNFVRGGGFMSLV</sequence>
<evidence type="ECO:0000313" key="8">
    <source>
        <dbReference type="EMBL" id="KAK4221554.1"/>
    </source>
</evidence>
<keyword evidence="5" id="KW-0539">Nucleus</keyword>
<evidence type="ECO:0000256" key="6">
    <source>
        <dbReference type="SAM" id="MobiDB-lite"/>
    </source>
</evidence>
<evidence type="ECO:0000256" key="3">
    <source>
        <dbReference type="ARBA" id="ARBA00023125"/>
    </source>
</evidence>
<keyword evidence="1" id="KW-0862">Zinc</keyword>
<organism evidence="8 9">
    <name type="scientific">Podospora fimiseda</name>
    <dbReference type="NCBI Taxonomy" id="252190"/>
    <lineage>
        <taxon>Eukaryota</taxon>
        <taxon>Fungi</taxon>
        <taxon>Dikarya</taxon>
        <taxon>Ascomycota</taxon>
        <taxon>Pezizomycotina</taxon>
        <taxon>Sordariomycetes</taxon>
        <taxon>Sordariomycetidae</taxon>
        <taxon>Sordariales</taxon>
        <taxon>Podosporaceae</taxon>
        <taxon>Podospora</taxon>
    </lineage>
</organism>
<dbReference type="Gene3D" id="4.10.240.10">
    <property type="entry name" value="Zn(2)-C6 fungal-type DNA-binding domain"/>
    <property type="match status" value="1"/>
</dbReference>
<dbReference type="InterPro" id="IPR001138">
    <property type="entry name" value="Zn2Cys6_DnaBD"/>
</dbReference>
<evidence type="ECO:0000256" key="2">
    <source>
        <dbReference type="ARBA" id="ARBA00023015"/>
    </source>
</evidence>
<dbReference type="GO" id="GO:0003677">
    <property type="term" value="F:DNA binding"/>
    <property type="evidence" value="ECO:0007669"/>
    <property type="project" value="UniProtKB-KW"/>
</dbReference>